<dbReference type="Pfam" id="PF04309">
    <property type="entry name" value="G3P_antiterm"/>
    <property type="match status" value="1"/>
</dbReference>
<dbReference type="RefSeq" id="WP_312031707.1">
    <property type="nucleotide sequence ID" value="NZ_CP051151.1"/>
</dbReference>
<dbReference type="GO" id="GO:0006071">
    <property type="term" value="P:glycerol metabolic process"/>
    <property type="evidence" value="ECO:0007669"/>
    <property type="project" value="InterPro"/>
</dbReference>
<dbReference type="PIRSF" id="PIRSF016897">
    <property type="entry name" value="GlpP"/>
    <property type="match status" value="1"/>
</dbReference>
<dbReference type="KEGG" id="tbk:HF295_08305"/>
<dbReference type="EMBL" id="CP051151">
    <property type="protein sequence ID" value="QLY40855.1"/>
    <property type="molecule type" value="Genomic_DNA"/>
</dbReference>
<dbReference type="GO" id="GO:0045893">
    <property type="term" value="P:positive regulation of DNA-templated transcription"/>
    <property type="evidence" value="ECO:0007669"/>
    <property type="project" value="TreeGrafter"/>
</dbReference>
<dbReference type="Proteomes" id="UP000512167">
    <property type="component" value="Chromosome"/>
</dbReference>
<reference evidence="1 2" key="1">
    <citation type="submission" date="2020-04" db="EMBL/GenBank/DDBJ databases">
        <authorList>
            <person name="Zheng R.K."/>
            <person name="Sun C.M."/>
        </authorList>
    </citation>
    <scope>NUCLEOTIDE SEQUENCE [LARGE SCALE GENOMIC DNA]</scope>
    <source>
        <strain evidence="2">zrk29</strain>
    </source>
</reference>
<dbReference type="PANTHER" id="PTHR35787:SF1">
    <property type="entry name" value="GLYCEROL UPTAKE OPERON ANTITERMINATOR REGULATORY PROTEIN"/>
    <property type="match status" value="1"/>
</dbReference>
<dbReference type="InterPro" id="IPR006699">
    <property type="entry name" value="GlpP"/>
</dbReference>
<name>A0A7L6N7A6_9MOLU</name>
<evidence type="ECO:0000313" key="2">
    <source>
        <dbReference type="Proteomes" id="UP000512167"/>
    </source>
</evidence>
<dbReference type="Gene3D" id="3.20.20.70">
    <property type="entry name" value="Aldolase class I"/>
    <property type="match status" value="1"/>
</dbReference>
<organism evidence="1 2">
    <name type="scientific">Hujiaoplasma nucleasis</name>
    <dbReference type="NCBI Taxonomy" id="2725268"/>
    <lineage>
        <taxon>Bacteria</taxon>
        <taxon>Bacillati</taxon>
        <taxon>Mycoplasmatota</taxon>
        <taxon>Mollicutes</taxon>
        <taxon>Candidatus Izemoplasmatales</taxon>
        <taxon>Hujiaoplasmataceae</taxon>
        <taxon>Hujiaoplasma</taxon>
    </lineage>
</organism>
<dbReference type="InterPro" id="IPR013785">
    <property type="entry name" value="Aldolase_TIM"/>
</dbReference>
<protein>
    <submittedName>
        <fullName evidence="1">Glycerol-3-phosphate responsive antiterminator</fullName>
    </submittedName>
</protein>
<dbReference type="SUPFAM" id="SSF110391">
    <property type="entry name" value="GlpP-like"/>
    <property type="match status" value="1"/>
</dbReference>
<dbReference type="GO" id="GO:0001072">
    <property type="term" value="F:transcription antitermination factor activity, RNA binding"/>
    <property type="evidence" value="ECO:0007669"/>
    <property type="project" value="TreeGrafter"/>
</dbReference>
<dbReference type="AlphaFoldDB" id="A0A7L6N7A6"/>
<sequence length="177" mass="20216">MQQVIPAISNHKKLKEFLESDLSMGILMNFQLAQLEVIVNKMKEARKKILIHSELIKGLSSDEYGAIYLIQNLQVDGIISSKPKVIETCKKRNIMGVYRFFIKDTISLEQSIEIAQRLRPDFIEILPGSCFELIPDLKQKLNCQIWMGGLINSEANIQQCFIHGANAITTSNTDYWQ</sequence>
<accession>A0A7L6N7A6</accession>
<keyword evidence="2" id="KW-1185">Reference proteome</keyword>
<proteinExistence type="predicted"/>
<evidence type="ECO:0000313" key="1">
    <source>
        <dbReference type="EMBL" id="QLY40855.1"/>
    </source>
</evidence>
<gene>
    <name evidence="1" type="ORF">HF295_08305</name>
</gene>
<dbReference type="PANTHER" id="PTHR35787">
    <property type="entry name" value="GLYCEROL UPTAKE OPERON ANTITERMINATOR REGULATORY PROTEIN"/>
    <property type="match status" value="1"/>
</dbReference>